<keyword evidence="2" id="KW-1185">Reference proteome</keyword>
<dbReference type="EMBL" id="FNLF01000002">
    <property type="protein sequence ID" value="SDQ73233.1"/>
    <property type="molecule type" value="Genomic_DNA"/>
</dbReference>
<dbReference type="RefSeq" id="WP_156483188.1">
    <property type="nucleotide sequence ID" value="NZ_FNLF01000002.1"/>
</dbReference>
<sequence>MSYGHELVSESEQIVPQADPVDAVEQSHVVDLDAAIEDYPWVRRDAVVTIGGHRFLL</sequence>
<proteinExistence type="predicted"/>
<gene>
    <name evidence="1" type="ORF">SAMN04489765_1619</name>
</gene>
<protein>
    <submittedName>
        <fullName evidence="1">Uncharacterized protein</fullName>
    </submittedName>
</protein>
<dbReference type="Proteomes" id="UP000183053">
    <property type="component" value="Unassembled WGS sequence"/>
</dbReference>
<reference evidence="2" key="1">
    <citation type="submission" date="2016-10" db="EMBL/GenBank/DDBJ databases">
        <authorList>
            <person name="Varghese N."/>
            <person name="Submissions S."/>
        </authorList>
    </citation>
    <scope>NUCLEOTIDE SEQUENCE [LARGE SCALE GENOMIC DNA]</scope>
    <source>
        <strain evidence="2">DSM 44142</strain>
    </source>
</reference>
<dbReference type="AlphaFoldDB" id="A0A1H1D9V9"/>
<organism evidence="1 2">
    <name type="scientific">Tsukamurella pulmonis</name>
    <dbReference type="NCBI Taxonomy" id="47312"/>
    <lineage>
        <taxon>Bacteria</taxon>
        <taxon>Bacillati</taxon>
        <taxon>Actinomycetota</taxon>
        <taxon>Actinomycetes</taxon>
        <taxon>Mycobacteriales</taxon>
        <taxon>Tsukamurellaceae</taxon>
        <taxon>Tsukamurella</taxon>
    </lineage>
</organism>
<evidence type="ECO:0000313" key="2">
    <source>
        <dbReference type="Proteomes" id="UP000183053"/>
    </source>
</evidence>
<accession>A0A1H1D9V9</accession>
<dbReference type="STRING" id="47312.SAMN04489765_1619"/>
<name>A0A1H1D9V9_9ACTN</name>
<evidence type="ECO:0000313" key="1">
    <source>
        <dbReference type="EMBL" id="SDQ73233.1"/>
    </source>
</evidence>